<dbReference type="EMBL" id="SMKP01000078">
    <property type="protein sequence ID" value="TDD17962.1"/>
    <property type="molecule type" value="Genomic_DNA"/>
</dbReference>
<comment type="caution">
    <text evidence="2">The sequence shown here is derived from an EMBL/GenBank/DDBJ whole genome shotgun (WGS) entry which is preliminary data.</text>
</comment>
<dbReference type="AlphaFoldDB" id="A0A4R4WGA4"/>
<dbReference type="GO" id="GO:0016747">
    <property type="term" value="F:acyltransferase activity, transferring groups other than amino-acyl groups"/>
    <property type="evidence" value="ECO:0007669"/>
    <property type="project" value="InterPro"/>
</dbReference>
<dbReference type="InterPro" id="IPR016181">
    <property type="entry name" value="Acyl_CoA_acyltransferase"/>
</dbReference>
<gene>
    <name evidence="2" type="ORF">E1294_26020</name>
</gene>
<dbReference type="OrthoDB" id="9799122at2"/>
<keyword evidence="2" id="KW-0808">Transferase</keyword>
<dbReference type="SUPFAM" id="SSF55729">
    <property type="entry name" value="Acyl-CoA N-acyltransferases (Nat)"/>
    <property type="match status" value="1"/>
</dbReference>
<dbReference type="RefSeq" id="WP_132512485.1">
    <property type="nucleotide sequence ID" value="NZ_SMKP01000078.1"/>
</dbReference>
<dbReference type="Pfam" id="PF00583">
    <property type="entry name" value="Acetyltransf_1"/>
    <property type="match status" value="1"/>
</dbReference>
<name>A0A4R4WGA4_9ACTN</name>
<dbReference type="Proteomes" id="UP000294543">
    <property type="component" value="Unassembled WGS sequence"/>
</dbReference>
<keyword evidence="3" id="KW-1185">Reference proteome</keyword>
<evidence type="ECO:0000259" key="1">
    <source>
        <dbReference type="Pfam" id="PF00583"/>
    </source>
</evidence>
<evidence type="ECO:0000313" key="3">
    <source>
        <dbReference type="Proteomes" id="UP000294543"/>
    </source>
</evidence>
<organism evidence="2 3">
    <name type="scientific">Nonomuraea diastatica</name>
    <dbReference type="NCBI Taxonomy" id="1848329"/>
    <lineage>
        <taxon>Bacteria</taxon>
        <taxon>Bacillati</taxon>
        <taxon>Actinomycetota</taxon>
        <taxon>Actinomycetes</taxon>
        <taxon>Streptosporangiales</taxon>
        <taxon>Streptosporangiaceae</taxon>
        <taxon>Nonomuraea</taxon>
    </lineage>
</organism>
<reference evidence="2 3" key="1">
    <citation type="submission" date="2019-03" db="EMBL/GenBank/DDBJ databases">
        <title>Draft genome sequences of novel Actinobacteria.</title>
        <authorList>
            <person name="Sahin N."/>
            <person name="Ay H."/>
            <person name="Saygin H."/>
        </authorList>
    </citation>
    <scope>NUCLEOTIDE SEQUENCE [LARGE SCALE GENOMIC DNA]</scope>
    <source>
        <strain evidence="2 3">KC712</strain>
    </source>
</reference>
<dbReference type="InterPro" id="IPR000182">
    <property type="entry name" value="GNAT_dom"/>
</dbReference>
<accession>A0A4R4WGA4</accession>
<evidence type="ECO:0000313" key="2">
    <source>
        <dbReference type="EMBL" id="TDD17962.1"/>
    </source>
</evidence>
<dbReference type="Gene3D" id="3.40.630.30">
    <property type="match status" value="1"/>
</dbReference>
<protein>
    <submittedName>
        <fullName evidence="2">GNAT family N-acetyltransferase</fullName>
    </submittedName>
</protein>
<proteinExistence type="predicted"/>
<feature type="domain" description="N-acetyltransferase" evidence="1">
    <location>
        <begin position="11"/>
        <end position="69"/>
    </location>
</feature>
<sequence length="70" mass="7720">MRITEREAGLDDLPVTFVAMDGTGRVLGGVGLSMYDLEERRDRSPWVVGMIVRPEQHGAGVGQLLVRHLC</sequence>
<dbReference type="CDD" id="cd04301">
    <property type="entry name" value="NAT_SF"/>
    <property type="match status" value="1"/>
</dbReference>